<accession>A0A3B1D0G0</accession>
<protein>
    <submittedName>
        <fullName evidence="1">Uncharacterized protein</fullName>
    </submittedName>
</protein>
<dbReference type="PROSITE" id="PS51257">
    <property type="entry name" value="PROKAR_LIPOPROTEIN"/>
    <property type="match status" value="1"/>
</dbReference>
<dbReference type="EMBL" id="UOGF01000055">
    <property type="protein sequence ID" value="VAX29694.1"/>
    <property type="molecule type" value="Genomic_DNA"/>
</dbReference>
<evidence type="ECO:0000313" key="1">
    <source>
        <dbReference type="EMBL" id="VAX29694.1"/>
    </source>
</evidence>
<gene>
    <name evidence="1" type="ORF">MNBD_NITROSPIRAE01-492</name>
</gene>
<organism evidence="1">
    <name type="scientific">hydrothermal vent metagenome</name>
    <dbReference type="NCBI Taxonomy" id="652676"/>
    <lineage>
        <taxon>unclassified sequences</taxon>
        <taxon>metagenomes</taxon>
        <taxon>ecological metagenomes</taxon>
    </lineage>
</organism>
<reference evidence="1" key="1">
    <citation type="submission" date="2018-06" db="EMBL/GenBank/DDBJ databases">
        <authorList>
            <person name="Zhirakovskaya E."/>
        </authorList>
    </citation>
    <scope>NUCLEOTIDE SEQUENCE</scope>
</reference>
<name>A0A3B1D0G0_9ZZZZ</name>
<sequence length="152" mass="17072">MKGQSRLRNSCLVLPFVVLLSTILVACSASSLKHVREHTYPPNFNYITSQQLHTTMSRLAQKVVSLDLIMSEIEEPGKIQTREAVEIILEMERMTASLGTEGWPSNHQEVSGHISEFRQELIAARRALLAQPPGFYLARTISEACGHCHETR</sequence>
<proteinExistence type="predicted"/>
<dbReference type="AlphaFoldDB" id="A0A3B1D0G0"/>